<feature type="region of interest" description="Disordered" evidence="2">
    <location>
        <begin position="221"/>
        <end position="281"/>
    </location>
</feature>
<keyword evidence="1" id="KW-0175">Coiled coil</keyword>
<feature type="region of interest" description="Disordered" evidence="2">
    <location>
        <begin position="56"/>
        <end position="81"/>
    </location>
</feature>
<feature type="coiled-coil region" evidence="1">
    <location>
        <begin position="4"/>
        <end position="38"/>
    </location>
</feature>
<protein>
    <submittedName>
        <fullName evidence="3">Uncharacterized protein</fullName>
    </submittedName>
</protein>
<organism evidence="3 4">
    <name type="scientific">Siminovitchia acidinfaciens</name>
    <dbReference type="NCBI Taxonomy" id="2321395"/>
    <lineage>
        <taxon>Bacteria</taxon>
        <taxon>Bacillati</taxon>
        <taxon>Bacillota</taxon>
        <taxon>Bacilli</taxon>
        <taxon>Bacillales</taxon>
        <taxon>Bacillaceae</taxon>
        <taxon>Siminovitchia</taxon>
    </lineage>
</organism>
<feature type="compositionally biased region" description="Basic and acidic residues" evidence="2">
    <location>
        <begin position="251"/>
        <end position="261"/>
    </location>
</feature>
<dbReference type="EMBL" id="QYTV02000002">
    <property type="protein sequence ID" value="RST76027.1"/>
    <property type="molecule type" value="Genomic_DNA"/>
</dbReference>
<accession>A0A429Y3V1</accession>
<proteinExistence type="predicted"/>
<sequence>MMPIKGLFNRNENNDEEIQNLTKRVQTLEQQVKKINAMDIQMKRLLKMESKLKKETLSSQSDYNERKGSPKRSDKAKTGNQKSYIVEEEHFLLQLSKFISQTLAPFKIKVDSLEQRIAIMEDHFAMIKEIVVENRQQTKELMEELDKVKKNPASKSAQPIVIREIKVDKVLLDKYEQNNNFGSLGIKALSGQLNIGATYGNSTLPAEIAEDLKADFNSFKKENEDNDLENTGEESSVDASEESSWESSVEPDERVTEHQNTGEHNQVIDDDNDDFTEISIE</sequence>
<evidence type="ECO:0000256" key="1">
    <source>
        <dbReference type="SAM" id="Coils"/>
    </source>
</evidence>
<evidence type="ECO:0000313" key="4">
    <source>
        <dbReference type="Proteomes" id="UP000287156"/>
    </source>
</evidence>
<gene>
    <name evidence="3" type="ORF">D4T97_004330</name>
</gene>
<dbReference type="AlphaFoldDB" id="A0A429Y3V1"/>
<evidence type="ECO:0000256" key="2">
    <source>
        <dbReference type="SAM" id="MobiDB-lite"/>
    </source>
</evidence>
<comment type="caution">
    <text evidence="3">The sequence shown here is derived from an EMBL/GenBank/DDBJ whole genome shotgun (WGS) entry which is preliminary data.</text>
</comment>
<feature type="compositionally biased region" description="Basic and acidic residues" evidence="2">
    <location>
        <begin position="63"/>
        <end position="77"/>
    </location>
</feature>
<dbReference type="Proteomes" id="UP000287156">
    <property type="component" value="Unassembled WGS sequence"/>
</dbReference>
<dbReference type="OrthoDB" id="2871491at2"/>
<name>A0A429Y3V1_9BACI</name>
<feature type="compositionally biased region" description="Acidic residues" evidence="2">
    <location>
        <begin position="224"/>
        <end position="244"/>
    </location>
</feature>
<keyword evidence="4" id="KW-1185">Reference proteome</keyword>
<evidence type="ECO:0000313" key="3">
    <source>
        <dbReference type="EMBL" id="RST76027.1"/>
    </source>
</evidence>
<feature type="compositionally biased region" description="Acidic residues" evidence="2">
    <location>
        <begin position="268"/>
        <end position="281"/>
    </location>
</feature>
<reference evidence="3" key="1">
    <citation type="submission" date="2018-12" db="EMBL/GenBank/DDBJ databases">
        <authorList>
            <person name="Sun L."/>
            <person name="Chen Z."/>
        </authorList>
    </citation>
    <scope>NUCLEOTIDE SEQUENCE [LARGE SCALE GENOMIC DNA]</scope>
    <source>
        <strain evidence="3">3-2-2</strain>
    </source>
</reference>
<dbReference type="RefSeq" id="WP_126048110.1">
    <property type="nucleotide sequence ID" value="NZ_QYTV02000002.1"/>
</dbReference>